<organism evidence="2 3">
    <name type="scientific">Seiridium unicorne</name>
    <dbReference type="NCBI Taxonomy" id="138068"/>
    <lineage>
        <taxon>Eukaryota</taxon>
        <taxon>Fungi</taxon>
        <taxon>Dikarya</taxon>
        <taxon>Ascomycota</taxon>
        <taxon>Pezizomycotina</taxon>
        <taxon>Sordariomycetes</taxon>
        <taxon>Xylariomycetidae</taxon>
        <taxon>Amphisphaeriales</taxon>
        <taxon>Sporocadaceae</taxon>
        <taxon>Seiridium</taxon>
    </lineage>
</organism>
<gene>
    <name evidence="2" type="ORF">SUNI508_13742</name>
</gene>
<accession>A0ABR2VCR3</accession>
<evidence type="ECO:0000313" key="2">
    <source>
        <dbReference type="EMBL" id="KAK9424289.1"/>
    </source>
</evidence>
<reference evidence="2 3" key="1">
    <citation type="journal article" date="2024" name="J. Plant Pathol.">
        <title>Sequence and assembly of the genome of Seiridium unicorne, isolate CBS 538.82, causal agent of cypress canker disease.</title>
        <authorList>
            <person name="Scali E."/>
            <person name="Rocca G.D."/>
            <person name="Danti R."/>
            <person name="Garbelotto M."/>
            <person name="Barberini S."/>
            <person name="Baroncelli R."/>
            <person name="Emiliani G."/>
        </authorList>
    </citation>
    <scope>NUCLEOTIDE SEQUENCE [LARGE SCALE GENOMIC DNA]</scope>
    <source>
        <strain evidence="2 3">BM-138-508</strain>
    </source>
</reference>
<protein>
    <submittedName>
        <fullName evidence="2">Uncharacterized protein</fullName>
    </submittedName>
</protein>
<sequence>MYKLAAATIFLAGLFSGLAQADPKCYTGPIHRETDNTALWQCVDSEEKNPQWHEWDCQNKHFQYWSNGHWGSPGDCLGGCVPCLEGAAELGAEWVKCDQQASSAHCAVGWSPPGQAFCSNGDEGPC</sequence>
<keyword evidence="1" id="KW-0732">Signal</keyword>
<evidence type="ECO:0000313" key="3">
    <source>
        <dbReference type="Proteomes" id="UP001408356"/>
    </source>
</evidence>
<evidence type="ECO:0000256" key="1">
    <source>
        <dbReference type="SAM" id="SignalP"/>
    </source>
</evidence>
<name>A0ABR2VCR3_9PEZI</name>
<feature type="chain" id="PRO_5046223910" evidence="1">
    <location>
        <begin position="22"/>
        <end position="126"/>
    </location>
</feature>
<feature type="signal peptide" evidence="1">
    <location>
        <begin position="1"/>
        <end position="21"/>
    </location>
</feature>
<comment type="caution">
    <text evidence="2">The sequence shown here is derived from an EMBL/GenBank/DDBJ whole genome shotgun (WGS) entry which is preliminary data.</text>
</comment>
<dbReference type="EMBL" id="JARVKF010000044">
    <property type="protein sequence ID" value="KAK9424289.1"/>
    <property type="molecule type" value="Genomic_DNA"/>
</dbReference>
<proteinExistence type="predicted"/>
<dbReference type="Proteomes" id="UP001408356">
    <property type="component" value="Unassembled WGS sequence"/>
</dbReference>
<keyword evidence="3" id="KW-1185">Reference proteome</keyword>